<dbReference type="Proteomes" id="UP001597387">
    <property type="component" value="Unassembled WGS sequence"/>
</dbReference>
<sequence length="220" mass="25443">MIPQLAGLLKPKDIKGETAFDIILKYWLDHKINELPEDLARMLERWKQVNAMIREGHLVKRGKNEITLPYKYNEIAEFLVEYYKISFRTAYNDIASAKRFFLPDQSKDEKEFGRGVYIEWGEQMMFEARAAGDYKSAHAFFKELNEIKGHKKDDIDAPAYHQVQLPHLAIVADPSELNDAFTKVENPDQLVADILARRKKTKLDKMISEADIAEEVPDGN</sequence>
<comment type="caution">
    <text evidence="1">The sequence shown here is derived from an EMBL/GenBank/DDBJ whole genome shotgun (WGS) entry which is preliminary data.</text>
</comment>
<organism evidence="1 2">
    <name type="scientific">Paradesertivirga mongoliensis</name>
    <dbReference type="NCBI Taxonomy" id="2100740"/>
    <lineage>
        <taxon>Bacteria</taxon>
        <taxon>Pseudomonadati</taxon>
        <taxon>Bacteroidota</taxon>
        <taxon>Sphingobacteriia</taxon>
        <taxon>Sphingobacteriales</taxon>
        <taxon>Sphingobacteriaceae</taxon>
        <taxon>Paradesertivirga</taxon>
    </lineage>
</organism>
<name>A0ABW4ZNH3_9SPHI</name>
<keyword evidence="2" id="KW-1185">Reference proteome</keyword>
<dbReference type="RefSeq" id="WP_255900454.1">
    <property type="nucleotide sequence ID" value="NZ_JAFMZO010000002.1"/>
</dbReference>
<gene>
    <name evidence="1" type="ORF">ACFSJU_14810</name>
</gene>
<accession>A0ABW4ZNH3</accession>
<proteinExistence type="predicted"/>
<dbReference type="EMBL" id="JBHUHZ010000002">
    <property type="protein sequence ID" value="MFD2163678.1"/>
    <property type="molecule type" value="Genomic_DNA"/>
</dbReference>
<evidence type="ECO:0000313" key="2">
    <source>
        <dbReference type="Proteomes" id="UP001597387"/>
    </source>
</evidence>
<reference evidence="2" key="1">
    <citation type="journal article" date="2019" name="Int. J. Syst. Evol. Microbiol.">
        <title>The Global Catalogue of Microorganisms (GCM) 10K type strain sequencing project: providing services to taxonomists for standard genome sequencing and annotation.</title>
        <authorList>
            <consortium name="The Broad Institute Genomics Platform"/>
            <consortium name="The Broad Institute Genome Sequencing Center for Infectious Disease"/>
            <person name="Wu L."/>
            <person name="Ma J."/>
        </authorList>
    </citation>
    <scope>NUCLEOTIDE SEQUENCE [LARGE SCALE GENOMIC DNA]</scope>
    <source>
        <strain evidence="2">KCTC 42217</strain>
    </source>
</reference>
<evidence type="ECO:0000313" key="1">
    <source>
        <dbReference type="EMBL" id="MFD2163678.1"/>
    </source>
</evidence>
<protein>
    <submittedName>
        <fullName evidence="1">Uncharacterized protein</fullName>
    </submittedName>
</protein>